<gene>
    <name evidence="1" type="ORF">OWV82_020835</name>
</gene>
<sequence length="441" mass="48786">MAETIDSGVKILEVTKITPFTNAISEFSLPLTYFDTYWLKFPPVERLFFYEITDQQLTIDLFNSVILPKLNHSLSLTLLPYLPLAGNLMWPEDAPEPAIYYFENDGVSVTFAESNADFNILSGNGIRGALDLHPLTPQLSISDDKAAVIAIQVTLFPNQGFCIGISTHHAVLDGKSSTMFMKSWAYVCKQLANEESPDLLPEFTPCFDRSLIKDPEGLNVVYANHWLQTFPDSDSSPNRRSLKILPFPKPNSNLVRATFELTREGIKKLRNKVLSLIDKNEGRQAKELHLSTYVLTSAYVYVCLVKAKAEESNTGHGTEVKASDFMEENGVALVAEKLSDLINGLKGGVIEGSEDKIKTLMRAFNLGLTFLSVAGSNRFDVYWSDFGWGKPKKVEIVSIERTGAFSMAESRDGGGGGVEIGIVLQKPQMEVFAASFVDGLK</sequence>
<dbReference type="EMBL" id="CM051404">
    <property type="protein sequence ID" value="KAJ4707291.1"/>
    <property type="molecule type" value="Genomic_DNA"/>
</dbReference>
<protein>
    <submittedName>
        <fullName evidence="1">Phenolic glucoside malonyltransferase</fullName>
    </submittedName>
</protein>
<name>A0ACC1X7W6_MELAZ</name>
<proteinExistence type="predicted"/>
<evidence type="ECO:0000313" key="1">
    <source>
        <dbReference type="EMBL" id="KAJ4707291.1"/>
    </source>
</evidence>
<evidence type="ECO:0000313" key="2">
    <source>
        <dbReference type="Proteomes" id="UP001164539"/>
    </source>
</evidence>
<keyword evidence="2" id="KW-1185">Reference proteome</keyword>
<organism evidence="1 2">
    <name type="scientific">Melia azedarach</name>
    <name type="common">Chinaberry tree</name>
    <dbReference type="NCBI Taxonomy" id="155640"/>
    <lineage>
        <taxon>Eukaryota</taxon>
        <taxon>Viridiplantae</taxon>
        <taxon>Streptophyta</taxon>
        <taxon>Embryophyta</taxon>
        <taxon>Tracheophyta</taxon>
        <taxon>Spermatophyta</taxon>
        <taxon>Magnoliopsida</taxon>
        <taxon>eudicotyledons</taxon>
        <taxon>Gunneridae</taxon>
        <taxon>Pentapetalae</taxon>
        <taxon>rosids</taxon>
        <taxon>malvids</taxon>
        <taxon>Sapindales</taxon>
        <taxon>Meliaceae</taxon>
        <taxon>Melia</taxon>
    </lineage>
</organism>
<comment type="caution">
    <text evidence="1">The sequence shown here is derived from an EMBL/GenBank/DDBJ whole genome shotgun (WGS) entry which is preliminary data.</text>
</comment>
<reference evidence="1 2" key="1">
    <citation type="journal article" date="2023" name="Science">
        <title>Complex scaffold remodeling in plant triterpene biosynthesis.</title>
        <authorList>
            <person name="De La Pena R."/>
            <person name="Hodgson H."/>
            <person name="Liu J.C."/>
            <person name="Stephenson M.J."/>
            <person name="Martin A.C."/>
            <person name="Owen C."/>
            <person name="Harkess A."/>
            <person name="Leebens-Mack J."/>
            <person name="Jimenez L.E."/>
            <person name="Osbourn A."/>
            <person name="Sattely E.S."/>
        </authorList>
    </citation>
    <scope>NUCLEOTIDE SEQUENCE [LARGE SCALE GENOMIC DNA]</scope>
    <source>
        <strain evidence="2">cv. JPN11</strain>
        <tissue evidence="1">Leaf</tissue>
    </source>
</reference>
<accession>A0ACC1X7W6</accession>
<dbReference type="Proteomes" id="UP001164539">
    <property type="component" value="Chromosome 11"/>
</dbReference>